<dbReference type="Proteomes" id="UP001215712">
    <property type="component" value="Unassembled WGS sequence"/>
</dbReference>
<evidence type="ECO:0000313" key="3">
    <source>
        <dbReference type="Proteomes" id="UP001215712"/>
    </source>
</evidence>
<keyword evidence="3" id="KW-1185">Reference proteome</keyword>
<proteinExistence type="predicted"/>
<protein>
    <submittedName>
        <fullName evidence="2">Uncharacterized protein</fullName>
    </submittedName>
</protein>
<keyword evidence="1" id="KW-0732">Signal</keyword>
<feature type="chain" id="PRO_5042056403" evidence="1">
    <location>
        <begin position="20"/>
        <end position="145"/>
    </location>
</feature>
<evidence type="ECO:0000313" key="2">
    <source>
        <dbReference type="EMBL" id="KAJ5703561.1"/>
    </source>
</evidence>
<reference evidence="2" key="1">
    <citation type="journal article" date="2023" name="IMA Fungus">
        <title>Comparative genomic study of the Penicillium genus elucidates a diverse pangenome and 15 lateral gene transfer events.</title>
        <authorList>
            <person name="Petersen C."/>
            <person name="Sorensen T."/>
            <person name="Nielsen M.R."/>
            <person name="Sondergaard T.E."/>
            <person name="Sorensen J.L."/>
            <person name="Fitzpatrick D.A."/>
            <person name="Frisvad J.C."/>
            <person name="Nielsen K.L."/>
        </authorList>
    </citation>
    <scope>NUCLEOTIDE SEQUENCE</scope>
    <source>
        <strain evidence="2">IBT 17514</strain>
    </source>
</reference>
<dbReference type="EMBL" id="JAQJAN010000021">
    <property type="protein sequence ID" value="KAJ5703561.1"/>
    <property type="molecule type" value="Genomic_DNA"/>
</dbReference>
<sequence>MRFHLATLGAVLYASTASSAIVTLEGVNGTDCIISMKNFGNFTGASQTIGNYYPNNNTCSDYVPGIPMSIMSAPQAADAQGSQASDYLILYYFYANGGLPAGTVAVDGPYTNDGTYQWHSLINPDLVGVPQNVSVLDGLPPGVIL</sequence>
<organism evidence="2 3">
    <name type="scientific">Penicillium malachiteum</name>
    <dbReference type="NCBI Taxonomy" id="1324776"/>
    <lineage>
        <taxon>Eukaryota</taxon>
        <taxon>Fungi</taxon>
        <taxon>Dikarya</taxon>
        <taxon>Ascomycota</taxon>
        <taxon>Pezizomycotina</taxon>
        <taxon>Eurotiomycetes</taxon>
        <taxon>Eurotiomycetidae</taxon>
        <taxon>Eurotiales</taxon>
        <taxon>Aspergillaceae</taxon>
        <taxon>Penicillium</taxon>
    </lineage>
</organism>
<accession>A0AAD6HAR1</accession>
<gene>
    <name evidence="2" type="ORF">N7493_011486</name>
</gene>
<dbReference type="AlphaFoldDB" id="A0AAD6HAR1"/>
<reference evidence="2" key="2">
    <citation type="submission" date="2023-01" db="EMBL/GenBank/DDBJ databases">
        <authorList>
            <person name="Petersen C."/>
        </authorList>
    </citation>
    <scope>NUCLEOTIDE SEQUENCE</scope>
    <source>
        <strain evidence="2">IBT 17514</strain>
    </source>
</reference>
<comment type="caution">
    <text evidence="2">The sequence shown here is derived from an EMBL/GenBank/DDBJ whole genome shotgun (WGS) entry which is preliminary data.</text>
</comment>
<feature type="signal peptide" evidence="1">
    <location>
        <begin position="1"/>
        <end position="19"/>
    </location>
</feature>
<name>A0AAD6HAR1_9EURO</name>
<evidence type="ECO:0000256" key="1">
    <source>
        <dbReference type="SAM" id="SignalP"/>
    </source>
</evidence>